<dbReference type="EMBL" id="MGAS01000016">
    <property type="protein sequence ID" value="OGK51940.1"/>
    <property type="molecule type" value="Genomic_DNA"/>
</dbReference>
<evidence type="ECO:0000313" key="6">
    <source>
        <dbReference type="EMBL" id="OGK51940.1"/>
    </source>
</evidence>
<evidence type="ECO:0000256" key="4">
    <source>
        <dbReference type="ARBA" id="ARBA00022825"/>
    </source>
</evidence>
<dbReference type="Gene3D" id="3.40.50.200">
    <property type="entry name" value="Peptidase S8/S53 domain"/>
    <property type="match status" value="1"/>
</dbReference>
<feature type="domain" description="Peptidase S8/S53" evidence="5">
    <location>
        <begin position="277"/>
        <end position="432"/>
    </location>
</feature>
<dbReference type="InterPro" id="IPR000209">
    <property type="entry name" value="Peptidase_S8/S53_dom"/>
</dbReference>
<dbReference type="STRING" id="1802068.A3B02_02220"/>
<dbReference type="Proteomes" id="UP000178914">
    <property type="component" value="Unassembled WGS sequence"/>
</dbReference>
<protein>
    <recommendedName>
        <fullName evidence="5">Peptidase S8/S53 domain-containing protein</fullName>
    </recommendedName>
</protein>
<reference evidence="6 7" key="1">
    <citation type="journal article" date="2016" name="Nat. Commun.">
        <title>Thousands of microbial genomes shed light on interconnected biogeochemical processes in an aquifer system.</title>
        <authorList>
            <person name="Anantharaman K."/>
            <person name="Brown C.T."/>
            <person name="Hug L.A."/>
            <person name="Sharon I."/>
            <person name="Castelle C.J."/>
            <person name="Probst A.J."/>
            <person name="Thomas B.C."/>
            <person name="Singh A."/>
            <person name="Wilkins M.J."/>
            <person name="Karaoz U."/>
            <person name="Brodie E.L."/>
            <person name="Williams K.H."/>
            <person name="Hubbard S.S."/>
            <person name="Banfield J.F."/>
        </authorList>
    </citation>
    <scope>NUCLEOTIDE SEQUENCE [LARGE SCALE GENOMIC DNA]</scope>
</reference>
<evidence type="ECO:0000256" key="2">
    <source>
        <dbReference type="ARBA" id="ARBA00022670"/>
    </source>
</evidence>
<evidence type="ECO:0000313" key="7">
    <source>
        <dbReference type="Proteomes" id="UP000178914"/>
    </source>
</evidence>
<proteinExistence type="inferred from homology"/>
<dbReference type="PANTHER" id="PTHR43806:SF11">
    <property type="entry name" value="CEREVISIN-RELATED"/>
    <property type="match status" value="1"/>
</dbReference>
<comment type="similarity">
    <text evidence="1">Belongs to the peptidase S8 family.</text>
</comment>
<dbReference type="AlphaFoldDB" id="A0A1F7J8K7"/>
<keyword evidence="3" id="KW-0378">Hydrolase</keyword>
<dbReference type="PANTHER" id="PTHR43806">
    <property type="entry name" value="PEPTIDASE S8"/>
    <property type="match status" value="1"/>
</dbReference>
<dbReference type="InterPro" id="IPR036852">
    <property type="entry name" value="Peptidase_S8/S53_dom_sf"/>
</dbReference>
<evidence type="ECO:0000259" key="5">
    <source>
        <dbReference type="Pfam" id="PF00082"/>
    </source>
</evidence>
<dbReference type="InterPro" id="IPR050131">
    <property type="entry name" value="Peptidase_S8_subtilisin-like"/>
</dbReference>
<dbReference type="GO" id="GO:0004252">
    <property type="term" value="F:serine-type endopeptidase activity"/>
    <property type="evidence" value="ECO:0007669"/>
    <property type="project" value="InterPro"/>
</dbReference>
<keyword evidence="4" id="KW-0720">Serine protease</keyword>
<comment type="caution">
    <text evidence="6">The sequence shown here is derived from an EMBL/GenBank/DDBJ whole genome shotgun (WGS) entry which is preliminary data.</text>
</comment>
<name>A0A1F7J8K7_9BACT</name>
<organism evidence="6 7">
    <name type="scientific">Candidatus Roizmanbacteria bacterium RIFCSPLOWO2_01_FULL_42_14</name>
    <dbReference type="NCBI Taxonomy" id="1802068"/>
    <lineage>
        <taxon>Bacteria</taxon>
        <taxon>Candidatus Roizmaniibacteriota</taxon>
    </lineage>
</organism>
<evidence type="ECO:0000256" key="3">
    <source>
        <dbReference type="ARBA" id="ARBA00022801"/>
    </source>
</evidence>
<keyword evidence="2" id="KW-0645">Protease</keyword>
<dbReference type="Pfam" id="PF00082">
    <property type="entry name" value="Peptidase_S8"/>
    <property type="match status" value="1"/>
</dbReference>
<accession>A0A1F7J8K7</accession>
<dbReference type="GO" id="GO:0006508">
    <property type="term" value="P:proteolysis"/>
    <property type="evidence" value="ECO:0007669"/>
    <property type="project" value="UniProtKB-KW"/>
</dbReference>
<gene>
    <name evidence="6" type="ORF">A3B02_02220</name>
</gene>
<dbReference type="SUPFAM" id="SSF52743">
    <property type="entry name" value="Subtilisin-like"/>
    <property type="match status" value="1"/>
</dbReference>
<evidence type="ECO:0000256" key="1">
    <source>
        <dbReference type="ARBA" id="ARBA00011073"/>
    </source>
</evidence>
<sequence>MGLREAVSHLAESEYRGHHKPQARYGIYAARVLLGLLWLVSSSPSTPAFSVPKRSPQETSSEYQLRPDQVTTSDGRTVVMACYDKEPHKLAAQDAAEITALDLTMEHVPCQRLAVTEEGFRALKNDPNITALAQEVEVQPTGVVSSVTSQESSPDLLLENTRARVAHGWGIRGRGTHIGLIGYGVNEKTHLLNLQRALDPVGVCLGTTINDSIQSGCEGKQSWVKGLYAGTVVDDDTGSRHHEHALAQVITYLAPEARITSIALNTIETTEYGRRALAYLGEIVRGINEAIDMGVDFINVSFNTVPDPDNPYMTETQLREFFPPLNEAVDRANQAGIAVVFSAGNYPLSAYPAGLRGVVSVSTISEGGFVPLYAPADPRVTFAVRGENVPVQRAWDYAGDEDWTTLEGTSGSAAEGDGLLALGLSGLARYGWTQSAIVSAFTSRGARVPKSGTVNTVSEAHMGVLFSDPQVRRDLGLTMLSLPWLSTNVTLTP</sequence>